<evidence type="ECO:0000313" key="2">
    <source>
        <dbReference type="Proteomes" id="UP000483286"/>
    </source>
</evidence>
<dbReference type="InterPro" id="IPR008868">
    <property type="entry name" value="TniB"/>
</dbReference>
<protein>
    <submittedName>
        <fullName evidence="1">Uncharacterized protein</fullName>
    </submittedName>
</protein>
<organism evidence="1 2">
    <name type="scientific">Deinococcus arboris</name>
    <dbReference type="NCBI Taxonomy" id="2682977"/>
    <lineage>
        <taxon>Bacteria</taxon>
        <taxon>Thermotogati</taxon>
        <taxon>Deinococcota</taxon>
        <taxon>Deinococci</taxon>
        <taxon>Deinococcales</taxon>
        <taxon>Deinococcaceae</taxon>
        <taxon>Deinococcus</taxon>
    </lineage>
</organism>
<comment type="caution">
    <text evidence="1">The sequence shown here is derived from an EMBL/GenBank/DDBJ whole genome shotgun (WGS) entry which is preliminary data.</text>
</comment>
<accession>A0A7C9HSG3</accession>
<evidence type="ECO:0000313" key="1">
    <source>
        <dbReference type="EMBL" id="MVN87593.1"/>
    </source>
</evidence>
<dbReference type="Proteomes" id="UP000483286">
    <property type="component" value="Unassembled WGS sequence"/>
</dbReference>
<dbReference type="EMBL" id="WQLB01000016">
    <property type="protein sequence ID" value="MVN87593.1"/>
    <property type="molecule type" value="Genomic_DNA"/>
</dbReference>
<gene>
    <name evidence="1" type="ORF">GO986_12535</name>
</gene>
<name>A0A7C9HSG3_9DEIO</name>
<dbReference type="AlphaFoldDB" id="A0A7C9HSG3"/>
<keyword evidence="2" id="KW-1185">Reference proteome</keyword>
<dbReference type="Pfam" id="PF05621">
    <property type="entry name" value="TniB"/>
    <property type="match status" value="1"/>
</dbReference>
<sequence>MKPGGDHALDHPVPVMLYECASGVRRDDLVDGFLRGSGLEILPRWRLTVTNTIPTLRDLSMQCQVPLIAAGVKKALYAIQSDPQLENRFTVMRLPPLQSGAPFVRMLMAFERWLPLPEPSQLRQPAFAQYLYDLSGGWIGELKDVLHRGLRYAIQHQTPCLTVDLMQAAGCLSAKERRAVDI</sequence>
<proteinExistence type="predicted"/>
<dbReference type="RefSeq" id="WP_157459648.1">
    <property type="nucleotide sequence ID" value="NZ_WQLB01000016.1"/>
</dbReference>
<reference evidence="1 2" key="1">
    <citation type="submission" date="2019-12" db="EMBL/GenBank/DDBJ databases">
        <title>Deinococcus sp. HMF7620 Genome sequencing and assembly.</title>
        <authorList>
            <person name="Kang H."/>
            <person name="Kim H."/>
            <person name="Joh K."/>
        </authorList>
    </citation>
    <scope>NUCLEOTIDE SEQUENCE [LARGE SCALE GENOMIC DNA]</scope>
    <source>
        <strain evidence="1 2">HMF7620</strain>
    </source>
</reference>